<comment type="function">
    <text evidence="3">Required for maturation of urease via the functional incorporation of the urease nickel metallocenter.</text>
</comment>
<reference evidence="5 6" key="1">
    <citation type="submission" date="2024-04" db="EMBL/GenBank/DDBJ databases">
        <title>Genomic Markers of Mycobacteria.</title>
        <authorList>
            <person name="Soliman M.S."/>
            <person name="Elkholy A."/>
            <person name="Soliman N.S."/>
            <person name="Abbas A."/>
            <person name="Khayrat S."/>
            <person name="Shawky S."/>
        </authorList>
    </citation>
    <scope>NUCLEOTIDE SEQUENCE [LARGE SCALE GENOMIC DNA]</scope>
    <source>
        <strain evidence="5 6">Egy-CU-AM5</strain>
    </source>
</reference>
<dbReference type="HAMAP" id="MF_01385">
    <property type="entry name" value="UreF"/>
    <property type="match status" value="1"/>
</dbReference>
<sequence length="232" mass="24672">MPATTTDPDVALTRWMQLHDSAFPAGRMVHSHGLEEWLATRPGADTAALETAVCGYLTHGFGPLDATVTAHAWLAADSPRSLSDLDELTGSYKLFDNARTASTSTGRQLAATAVDIGIAVDHQYLVAVRDGKNPGHAAVVDGVVQAQLGVPQQLAVLGAVRSMMASMLSAAVRLGRLGPLQSQRIQLRNADLAVRLARESCQRPLQDLSGTAPGLEISGMRHEERTSRLFAT</sequence>
<dbReference type="PIRSF" id="PIRSF009467">
    <property type="entry name" value="Ureas_acces_UreF"/>
    <property type="match status" value="1"/>
</dbReference>
<comment type="caution">
    <text evidence="5">The sequence shown here is derived from an EMBL/GenBank/DDBJ whole genome shotgun (WGS) entry which is preliminary data.</text>
</comment>
<proteinExistence type="inferred from homology"/>
<organism evidence="5 6">
    <name type="scientific">Mycolicibacterium porcinum</name>
    <dbReference type="NCBI Taxonomy" id="39693"/>
    <lineage>
        <taxon>Bacteria</taxon>
        <taxon>Bacillati</taxon>
        <taxon>Actinomycetota</taxon>
        <taxon>Actinomycetes</taxon>
        <taxon>Mycobacteriales</taxon>
        <taxon>Mycobacteriaceae</taxon>
        <taxon>Mycolicibacterium</taxon>
    </lineage>
</organism>
<keyword evidence="6" id="KW-1185">Reference proteome</keyword>
<dbReference type="PANTHER" id="PTHR33620">
    <property type="entry name" value="UREASE ACCESSORY PROTEIN F"/>
    <property type="match status" value="1"/>
</dbReference>
<dbReference type="PANTHER" id="PTHR33620:SF1">
    <property type="entry name" value="UREASE ACCESSORY PROTEIN F"/>
    <property type="match status" value="1"/>
</dbReference>
<name>A0ABV3VMV9_9MYCO</name>
<keyword evidence="2 3" id="KW-0143">Chaperone</keyword>
<evidence type="ECO:0000313" key="5">
    <source>
        <dbReference type="EMBL" id="MEX3742731.1"/>
    </source>
</evidence>
<keyword evidence="3" id="KW-0963">Cytoplasm</keyword>
<dbReference type="RefSeq" id="WP_065510476.1">
    <property type="nucleotide sequence ID" value="NZ_JAQYXM010000001.1"/>
</dbReference>
<comment type="subcellular location">
    <subcellularLocation>
        <location evidence="3">Cytoplasm</location>
    </subcellularLocation>
</comment>
<dbReference type="InterPro" id="IPR002639">
    <property type="entry name" value="UreF"/>
</dbReference>
<comment type="subunit">
    <text evidence="3">UreD, UreF and UreG form a complex that acts as a GTP-hydrolysis-dependent molecular chaperone, activating the urease apoprotein by helping to assemble the nickel containing metallocenter of UreC. The UreE protein probably delivers the nickel.</text>
</comment>
<comment type="similarity">
    <text evidence="3">Belongs to the UreF family.</text>
</comment>
<accession>A0ABV3VMV9</accession>
<evidence type="ECO:0000313" key="6">
    <source>
        <dbReference type="Proteomes" id="UP001558474"/>
    </source>
</evidence>
<evidence type="ECO:0000256" key="3">
    <source>
        <dbReference type="HAMAP-Rule" id="MF_01385"/>
    </source>
</evidence>
<dbReference type="EMBL" id="JBDLOU010000114">
    <property type="protein sequence ID" value="MEX3742731.1"/>
    <property type="molecule type" value="Genomic_DNA"/>
</dbReference>
<dbReference type="Pfam" id="PF01730">
    <property type="entry name" value="UreF"/>
    <property type="match status" value="1"/>
</dbReference>
<feature type="compositionally biased region" description="Basic and acidic residues" evidence="4">
    <location>
        <begin position="219"/>
        <end position="232"/>
    </location>
</feature>
<evidence type="ECO:0000256" key="4">
    <source>
        <dbReference type="SAM" id="MobiDB-lite"/>
    </source>
</evidence>
<evidence type="ECO:0000256" key="1">
    <source>
        <dbReference type="ARBA" id="ARBA00022988"/>
    </source>
</evidence>
<dbReference type="Proteomes" id="UP001558474">
    <property type="component" value="Unassembled WGS sequence"/>
</dbReference>
<feature type="region of interest" description="Disordered" evidence="4">
    <location>
        <begin position="212"/>
        <end position="232"/>
    </location>
</feature>
<evidence type="ECO:0000256" key="2">
    <source>
        <dbReference type="ARBA" id="ARBA00023186"/>
    </source>
</evidence>
<gene>
    <name evidence="3" type="primary">ureF</name>
    <name evidence="5" type="ORF">ABFW12_31275</name>
</gene>
<dbReference type="InterPro" id="IPR038277">
    <property type="entry name" value="UreF_sf"/>
</dbReference>
<protein>
    <recommendedName>
        <fullName evidence="3">Urease accessory protein UreF</fullName>
    </recommendedName>
</protein>
<keyword evidence="1 3" id="KW-0996">Nickel insertion</keyword>
<dbReference type="Gene3D" id="1.10.4190.10">
    <property type="entry name" value="Urease accessory protein UreF"/>
    <property type="match status" value="1"/>
</dbReference>